<evidence type="ECO:0000256" key="3">
    <source>
        <dbReference type="ARBA" id="ARBA00022448"/>
    </source>
</evidence>
<dbReference type="InterPro" id="IPR018047">
    <property type="entry name" value="Ammonium_transpt_CS"/>
</dbReference>
<keyword evidence="3 8" id="KW-0813">Transport</keyword>
<dbReference type="InterPro" id="IPR029020">
    <property type="entry name" value="Ammonium/urea_transptr"/>
</dbReference>
<evidence type="ECO:0000256" key="6">
    <source>
        <dbReference type="ARBA" id="ARBA00023136"/>
    </source>
</evidence>
<dbReference type="Pfam" id="PF00909">
    <property type="entry name" value="Ammonium_transp"/>
    <property type="match status" value="1"/>
</dbReference>
<comment type="subcellular location">
    <subcellularLocation>
        <location evidence="8">Cell membrane</location>
        <topology evidence="8">Multi-pass membrane protein</topology>
    </subcellularLocation>
    <subcellularLocation>
        <location evidence="1">Membrane</location>
        <topology evidence="1">Multi-pass membrane protein</topology>
    </subcellularLocation>
</comment>
<keyword evidence="12" id="KW-1185">Reference proteome</keyword>
<dbReference type="NCBIfam" id="TIGR00836">
    <property type="entry name" value="amt"/>
    <property type="match status" value="1"/>
</dbReference>
<evidence type="ECO:0000256" key="7">
    <source>
        <dbReference type="ARBA" id="ARBA00023177"/>
    </source>
</evidence>
<dbReference type="RefSeq" id="WP_008032292.1">
    <property type="nucleotide sequence ID" value="NZ_ACYY01000025.1"/>
</dbReference>
<dbReference type="PANTHER" id="PTHR43029">
    <property type="entry name" value="AMMONIUM TRANSPORTER MEP2"/>
    <property type="match status" value="1"/>
</dbReference>
<dbReference type="Gene3D" id="1.10.3430.10">
    <property type="entry name" value="Ammonium transporter AmtB like domains"/>
    <property type="match status" value="1"/>
</dbReference>
<evidence type="ECO:0000313" key="12">
    <source>
        <dbReference type="Proteomes" id="UP000010121"/>
    </source>
</evidence>
<dbReference type="GO" id="GO:0008519">
    <property type="term" value="F:ammonium channel activity"/>
    <property type="evidence" value="ECO:0007669"/>
    <property type="project" value="InterPro"/>
</dbReference>
<feature type="transmembrane region" description="Helical" evidence="8">
    <location>
        <begin position="231"/>
        <end position="254"/>
    </location>
</feature>
<dbReference type="InterPro" id="IPR001905">
    <property type="entry name" value="Ammonium_transpt"/>
</dbReference>
<dbReference type="STRING" id="371731.Rsw2DRAFT_2930"/>
<feature type="transmembrane region" description="Helical" evidence="8">
    <location>
        <begin position="424"/>
        <end position="441"/>
    </location>
</feature>
<evidence type="ECO:0000256" key="5">
    <source>
        <dbReference type="ARBA" id="ARBA00022989"/>
    </source>
</evidence>
<feature type="signal peptide" evidence="9">
    <location>
        <begin position="1"/>
        <end position="23"/>
    </location>
</feature>
<comment type="caution">
    <text evidence="11">The sequence shown here is derived from an EMBL/GenBank/DDBJ whole genome shotgun (WGS) entry which is preliminary data.</text>
</comment>
<comment type="similarity">
    <text evidence="2 8">Belongs to the ammonia transporter channel (TC 1.A.11.2) family.</text>
</comment>
<evidence type="ECO:0000256" key="2">
    <source>
        <dbReference type="ARBA" id="ARBA00005887"/>
    </source>
</evidence>
<feature type="transmembrane region" description="Helical" evidence="8">
    <location>
        <begin position="300"/>
        <end position="321"/>
    </location>
</feature>
<name>C8S4F2_9RHOB</name>
<dbReference type="SUPFAM" id="SSF111352">
    <property type="entry name" value="Ammonium transporter"/>
    <property type="match status" value="1"/>
</dbReference>
<feature type="transmembrane region" description="Helical" evidence="8">
    <location>
        <begin position="453"/>
        <end position="472"/>
    </location>
</feature>
<evidence type="ECO:0000256" key="4">
    <source>
        <dbReference type="ARBA" id="ARBA00022692"/>
    </source>
</evidence>
<gene>
    <name evidence="11" type="ORF">Rsw2DRAFT_2930</name>
</gene>
<dbReference type="eggNOG" id="COG0004">
    <property type="taxonomic scope" value="Bacteria"/>
</dbReference>
<reference evidence="11 12" key="1">
    <citation type="submission" date="2009-08" db="EMBL/GenBank/DDBJ databases">
        <title>The draft genome of Rhodobacter sp. SW2.</title>
        <authorList>
            <consortium name="US DOE Joint Genome Institute (JGI-PGF)"/>
            <person name="Lucas S."/>
            <person name="Copeland A."/>
            <person name="Lapidus A."/>
            <person name="Glavina del Rio T."/>
            <person name="Tice H."/>
            <person name="Bruce D."/>
            <person name="Goodwin L."/>
            <person name="Pitluck S."/>
            <person name="Larimer F."/>
            <person name="Land M.L."/>
            <person name="Hauser L."/>
            <person name="Emerson D."/>
        </authorList>
    </citation>
    <scope>NUCLEOTIDE SEQUENCE [LARGE SCALE GENOMIC DNA]</scope>
    <source>
        <strain evidence="11 12">SW2</strain>
    </source>
</reference>
<feature type="transmembrane region" description="Helical" evidence="8">
    <location>
        <begin position="508"/>
        <end position="531"/>
    </location>
</feature>
<keyword evidence="9" id="KW-0732">Signal</keyword>
<keyword evidence="6 8" id="KW-0472">Membrane</keyword>
<evidence type="ECO:0000256" key="1">
    <source>
        <dbReference type="ARBA" id="ARBA00004141"/>
    </source>
</evidence>
<dbReference type="OrthoDB" id="9814202at2"/>
<proteinExistence type="inferred from homology"/>
<evidence type="ECO:0000256" key="8">
    <source>
        <dbReference type="RuleBase" id="RU362002"/>
    </source>
</evidence>
<dbReference type="PROSITE" id="PS01219">
    <property type="entry name" value="AMMONIUM_TRANSP"/>
    <property type="match status" value="1"/>
</dbReference>
<feature type="transmembrane region" description="Helical" evidence="8">
    <location>
        <begin position="139"/>
        <end position="159"/>
    </location>
</feature>
<feature type="transmembrane region" description="Helical" evidence="8">
    <location>
        <begin position="105"/>
        <end position="127"/>
    </location>
</feature>
<protein>
    <recommendedName>
        <fullName evidence="8">Ammonium transporter</fullName>
    </recommendedName>
</protein>
<sequence length="556" mass="57211">MRNLAKPSGLAALVAAIGLPAWAQQAADTATQAVTGAVEGAVEGATTAAGAVTDAAAGAAAATDAATTAVAEAVTEVVPTAVAEVAAAAGPVLYEYVKAVDKGDVAWMSISTILVLLMIIPGLALFYGGLVRTKNMLSMLTQVFAIVAVVCLIWVTYGYSMAFSYGGGLDQWVGGFSKLFLKGVDATTLVPTFSNGVWLPEYTFVAFQMTFACITPALIVGAFAERIKFSSLMVFVILWVTLIYFPMAHMVWWWGGPDFLAEQQTLKLIAEAAGDTAGVEAASANLAANGMLWNWGALDFAGGTVVHINAGVAGLVGCIVAGKRVGYGKDNMAPHSLTMTMIGAALLWVGWFGFNAGSNLESNSIAALAIINTFVATAAAGVAWMFAEWLLKGKPSLLGLVSGVVAGLVAVTPAAGFAGPMGSIVLGLFAGVACFLFVAYIKSALKLDDSLDVFGIHGLGGIIGALATGILVNPALGGAGVADYTSVPGTLQVAPYDMGFAFMAQLKAVGFTVAFVGIGSLVLFLVIKLVMGLRVKQEDEREGLDLASHGERAYNM</sequence>
<keyword evidence="4 8" id="KW-0812">Transmembrane</keyword>
<accession>C8S4F2</accession>
<dbReference type="InterPro" id="IPR024041">
    <property type="entry name" value="NH4_transpt_AmtB-like_dom"/>
</dbReference>
<evidence type="ECO:0000313" key="11">
    <source>
        <dbReference type="EMBL" id="EEW24119.1"/>
    </source>
</evidence>
<keyword evidence="5 8" id="KW-1133">Transmembrane helix</keyword>
<evidence type="ECO:0000259" key="10">
    <source>
        <dbReference type="Pfam" id="PF00909"/>
    </source>
</evidence>
<dbReference type="EMBL" id="ACYY01000025">
    <property type="protein sequence ID" value="EEW24119.1"/>
    <property type="molecule type" value="Genomic_DNA"/>
</dbReference>
<organism evidence="11 12">
    <name type="scientific">Rhodobacter ferrooxidans</name>
    <dbReference type="NCBI Taxonomy" id="371731"/>
    <lineage>
        <taxon>Bacteria</taxon>
        <taxon>Pseudomonadati</taxon>
        <taxon>Pseudomonadota</taxon>
        <taxon>Alphaproteobacteria</taxon>
        <taxon>Rhodobacterales</taxon>
        <taxon>Rhodobacter group</taxon>
        <taxon>Rhodobacter</taxon>
    </lineage>
</organism>
<feature type="transmembrane region" description="Helical" evidence="8">
    <location>
        <begin position="398"/>
        <end position="418"/>
    </location>
</feature>
<dbReference type="PANTHER" id="PTHR43029:SF10">
    <property type="entry name" value="AMMONIUM TRANSPORTER MEP2"/>
    <property type="match status" value="1"/>
</dbReference>
<feature type="transmembrane region" description="Helical" evidence="8">
    <location>
        <begin position="202"/>
        <end position="224"/>
    </location>
</feature>
<evidence type="ECO:0000256" key="9">
    <source>
        <dbReference type="SAM" id="SignalP"/>
    </source>
</evidence>
<dbReference type="GO" id="GO:0005886">
    <property type="term" value="C:plasma membrane"/>
    <property type="evidence" value="ECO:0007669"/>
    <property type="project" value="UniProtKB-SubCell"/>
</dbReference>
<feature type="transmembrane region" description="Helical" evidence="8">
    <location>
        <begin position="365"/>
        <end position="386"/>
    </location>
</feature>
<keyword evidence="7 8" id="KW-0924">Ammonia transport</keyword>
<feature type="transmembrane region" description="Helical" evidence="8">
    <location>
        <begin position="333"/>
        <end position="353"/>
    </location>
</feature>
<dbReference type="Proteomes" id="UP000010121">
    <property type="component" value="Unassembled WGS sequence"/>
</dbReference>
<feature type="chain" id="PRO_5002991873" description="Ammonium transporter" evidence="9">
    <location>
        <begin position="24"/>
        <end position="556"/>
    </location>
</feature>
<feature type="domain" description="Ammonium transporter AmtB-like" evidence="10">
    <location>
        <begin position="106"/>
        <end position="554"/>
    </location>
</feature>
<dbReference type="AlphaFoldDB" id="C8S4F2"/>